<dbReference type="AlphaFoldDB" id="E1K0U8"/>
<sequence>MRNEKEVMPLFQLLGAVLTKFASIERTPVDFGIGPTLFPAEVHMLSTIEMLDAPTTVTAVATACGVTKGAVSQTLKRLEAKSLIQRDGPGGRGGVGLTPRGRQACQAHMAFHREHDRDFLTYLRKLPDEDFATCLEFCRHLKMWMERYPR</sequence>
<dbReference type="Proteomes" id="UP000006250">
    <property type="component" value="Unassembled WGS sequence"/>
</dbReference>
<dbReference type="eggNOG" id="COG1846">
    <property type="taxonomic scope" value="Bacteria"/>
</dbReference>
<evidence type="ECO:0000313" key="3">
    <source>
        <dbReference type="Proteomes" id="UP000006250"/>
    </source>
</evidence>
<evidence type="ECO:0000259" key="1">
    <source>
        <dbReference type="Pfam" id="PF12802"/>
    </source>
</evidence>
<reference evidence="2 3" key="1">
    <citation type="submission" date="2010-08" db="EMBL/GenBank/DDBJ databases">
        <title>The draft genome of Desulfovibrio fructosovorans JJ.</title>
        <authorList>
            <consortium name="US DOE Joint Genome Institute (JGI-PGF)"/>
            <person name="Lucas S."/>
            <person name="Copeland A."/>
            <person name="Lapidus A."/>
            <person name="Cheng J.-F."/>
            <person name="Bruce D."/>
            <person name="Goodwin L."/>
            <person name="Pitluck S."/>
            <person name="Land M.L."/>
            <person name="Hauser L."/>
            <person name="Chang Y.-J."/>
            <person name="Jeffries C."/>
            <person name="Wall J.D."/>
            <person name="Stahl D.A."/>
            <person name="Arkin A.P."/>
            <person name="Dehal P."/>
            <person name="Stolyar S.M."/>
            <person name="Hazen T.C."/>
            <person name="Woyke T.J."/>
        </authorList>
    </citation>
    <scope>NUCLEOTIDE SEQUENCE [LARGE SCALE GENOMIC DNA]</scope>
    <source>
        <strain evidence="2 3">JJ</strain>
    </source>
</reference>
<gene>
    <name evidence="2" type="ORF">DesfrDRAFT_3498</name>
</gene>
<dbReference type="Gene3D" id="1.10.10.10">
    <property type="entry name" value="Winged helix-like DNA-binding domain superfamily/Winged helix DNA-binding domain"/>
    <property type="match status" value="1"/>
</dbReference>
<protein>
    <submittedName>
        <fullName evidence="2">Transcriptional regulator, MarR family</fullName>
    </submittedName>
</protein>
<dbReference type="InterPro" id="IPR036388">
    <property type="entry name" value="WH-like_DNA-bd_sf"/>
</dbReference>
<dbReference type="InterPro" id="IPR036390">
    <property type="entry name" value="WH_DNA-bd_sf"/>
</dbReference>
<dbReference type="GO" id="GO:0003700">
    <property type="term" value="F:DNA-binding transcription factor activity"/>
    <property type="evidence" value="ECO:0007669"/>
    <property type="project" value="InterPro"/>
</dbReference>
<dbReference type="SUPFAM" id="SSF46785">
    <property type="entry name" value="Winged helix' DNA-binding domain"/>
    <property type="match status" value="1"/>
</dbReference>
<keyword evidence="3" id="KW-1185">Reference proteome</keyword>
<evidence type="ECO:0000313" key="2">
    <source>
        <dbReference type="EMBL" id="EFL49786.1"/>
    </source>
</evidence>
<proteinExistence type="predicted"/>
<name>E1K0U8_SOLFR</name>
<dbReference type="EMBL" id="AECZ01000033">
    <property type="protein sequence ID" value="EFL49786.1"/>
    <property type="molecule type" value="Genomic_DNA"/>
</dbReference>
<dbReference type="Pfam" id="PF12802">
    <property type="entry name" value="MarR_2"/>
    <property type="match status" value="1"/>
</dbReference>
<comment type="caution">
    <text evidence="2">The sequence shown here is derived from an EMBL/GenBank/DDBJ whole genome shotgun (WGS) entry which is preliminary data.</text>
</comment>
<organism evidence="2 3">
    <name type="scientific">Solidesulfovibrio fructosivorans JJ]</name>
    <dbReference type="NCBI Taxonomy" id="596151"/>
    <lineage>
        <taxon>Bacteria</taxon>
        <taxon>Pseudomonadati</taxon>
        <taxon>Thermodesulfobacteriota</taxon>
        <taxon>Desulfovibrionia</taxon>
        <taxon>Desulfovibrionales</taxon>
        <taxon>Desulfovibrionaceae</taxon>
        <taxon>Solidesulfovibrio</taxon>
    </lineage>
</organism>
<dbReference type="STRING" id="596151.DesfrDRAFT_3498"/>
<feature type="domain" description="HTH marR-type" evidence="1">
    <location>
        <begin position="39"/>
        <end position="92"/>
    </location>
</feature>
<accession>E1K0U8</accession>
<dbReference type="InterPro" id="IPR000835">
    <property type="entry name" value="HTH_MarR-typ"/>
</dbReference>